<accession>A0ABR4IDY3</accession>
<name>A0ABR4IDY3_9EURO</name>
<dbReference type="PROSITE" id="PS00497">
    <property type="entry name" value="TYROSINASE_1"/>
    <property type="match status" value="1"/>
</dbReference>
<proteinExistence type="inferred from homology"/>
<evidence type="ECO:0000259" key="12">
    <source>
        <dbReference type="PROSITE" id="PS00498"/>
    </source>
</evidence>
<dbReference type="EC" id="1.14.18.1" evidence="3"/>
<dbReference type="PROSITE" id="PS00498">
    <property type="entry name" value="TYROSINASE_2"/>
    <property type="match status" value="1"/>
</dbReference>
<protein>
    <recommendedName>
        <fullName evidence="3">tyrosinase</fullName>
        <ecNumber evidence="3">1.14.18.1</ecNumber>
    </recommendedName>
</protein>
<evidence type="ECO:0000313" key="13">
    <source>
        <dbReference type="EMBL" id="KAL2825952.1"/>
    </source>
</evidence>
<keyword evidence="7" id="KW-0503">Monooxygenase</keyword>
<comment type="catalytic activity">
    <reaction evidence="9">
        <text>2 L-dopa + O2 = 2 L-dopaquinone + 2 H2O</text>
        <dbReference type="Rhea" id="RHEA:34287"/>
        <dbReference type="ChEBI" id="CHEBI:15377"/>
        <dbReference type="ChEBI" id="CHEBI:15379"/>
        <dbReference type="ChEBI" id="CHEBI:57504"/>
        <dbReference type="ChEBI" id="CHEBI:57924"/>
        <dbReference type="EC" id="1.14.18.1"/>
    </reaction>
</comment>
<dbReference type="SUPFAM" id="SSF48056">
    <property type="entry name" value="Di-copper centre-containing domain"/>
    <property type="match status" value="1"/>
</dbReference>
<dbReference type="Proteomes" id="UP001610335">
    <property type="component" value="Unassembled WGS sequence"/>
</dbReference>
<reference evidence="13 14" key="1">
    <citation type="submission" date="2024-07" db="EMBL/GenBank/DDBJ databases">
        <title>Section-level genome sequencing and comparative genomics of Aspergillus sections Usti and Cavernicolus.</title>
        <authorList>
            <consortium name="Lawrence Berkeley National Laboratory"/>
            <person name="Nybo J.L."/>
            <person name="Vesth T.C."/>
            <person name="Theobald S."/>
            <person name="Frisvad J.C."/>
            <person name="Larsen T.O."/>
            <person name="Kjaerboelling I."/>
            <person name="Rothschild-Mancinelli K."/>
            <person name="Lyhne E.K."/>
            <person name="Kogle M.E."/>
            <person name="Barry K."/>
            <person name="Clum A."/>
            <person name="Na H."/>
            <person name="Ledsgaard L."/>
            <person name="Lin J."/>
            <person name="Lipzen A."/>
            <person name="Kuo A."/>
            <person name="Riley R."/>
            <person name="Mondo S."/>
            <person name="LaButti K."/>
            <person name="Haridas S."/>
            <person name="Pangalinan J."/>
            <person name="Salamov A.A."/>
            <person name="Simmons B.A."/>
            <person name="Magnuson J.K."/>
            <person name="Chen J."/>
            <person name="Drula E."/>
            <person name="Henrissat B."/>
            <person name="Wiebenga A."/>
            <person name="Lubbers R.J."/>
            <person name="Gomes A.C."/>
            <person name="Makela M.R."/>
            <person name="Stajich J."/>
            <person name="Grigoriev I.V."/>
            <person name="Mortensen U.H."/>
            <person name="De vries R.P."/>
            <person name="Baker S.E."/>
            <person name="Andersen M.R."/>
        </authorList>
    </citation>
    <scope>NUCLEOTIDE SEQUENCE [LARGE SCALE GENOMIC DNA]</scope>
    <source>
        <strain evidence="13 14">CBS 600.67</strain>
    </source>
</reference>
<keyword evidence="14" id="KW-1185">Reference proteome</keyword>
<dbReference type="PANTHER" id="PTHR11474">
    <property type="entry name" value="TYROSINASE FAMILY MEMBER"/>
    <property type="match status" value="1"/>
</dbReference>
<keyword evidence="4" id="KW-0479">Metal-binding</keyword>
<evidence type="ECO:0000256" key="7">
    <source>
        <dbReference type="ARBA" id="ARBA00023033"/>
    </source>
</evidence>
<evidence type="ECO:0000256" key="6">
    <source>
        <dbReference type="ARBA" id="ARBA00023008"/>
    </source>
</evidence>
<dbReference type="Gene3D" id="1.10.1280.10">
    <property type="entry name" value="Di-copper center containing domain from catechol oxidase"/>
    <property type="match status" value="1"/>
</dbReference>
<dbReference type="Pfam" id="PF00264">
    <property type="entry name" value="Tyrosinase"/>
    <property type="match status" value="1"/>
</dbReference>
<gene>
    <name evidence="13" type="ORF">BDW59DRAFT_161331</name>
</gene>
<dbReference type="InterPro" id="IPR041640">
    <property type="entry name" value="Tyrosinase_C"/>
</dbReference>
<dbReference type="Gene3D" id="2.60.310.20">
    <property type="match status" value="1"/>
</dbReference>
<evidence type="ECO:0000256" key="5">
    <source>
        <dbReference type="ARBA" id="ARBA00023002"/>
    </source>
</evidence>
<comment type="caution">
    <text evidence="13">The sequence shown here is derived from an EMBL/GenBank/DDBJ whole genome shotgun (WGS) entry which is preliminary data.</text>
</comment>
<evidence type="ECO:0000256" key="8">
    <source>
        <dbReference type="ARBA" id="ARBA00023101"/>
    </source>
</evidence>
<dbReference type="PANTHER" id="PTHR11474:SF76">
    <property type="entry name" value="SHKT DOMAIN-CONTAINING PROTEIN"/>
    <property type="match status" value="1"/>
</dbReference>
<evidence type="ECO:0000256" key="9">
    <source>
        <dbReference type="ARBA" id="ARBA00048233"/>
    </source>
</evidence>
<evidence type="ECO:0000259" key="11">
    <source>
        <dbReference type="PROSITE" id="PS00497"/>
    </source>
</evidence>
<comment type="catalytic activity">
    <reaction evidence="10">
        <text>L-tyrosine + O2 = L-dopaquinone + H2O</text>
        <dbReference type="Rhea" id="RHEA:18117"/>
        <dbReference type="ChEBI" id="CHEBI:15377"/>
        <dbReference type="ChEBI" id="CHEBI:15379"/>
        <dbReference type="ChEBI" id="CHEBI:57924"/>
        <dbReference type="ChEBI" id="CHEBI:58315"/>
        <dbReference type="EC" id="1.14.18.1"/>
    </reaction>
</comment>
<dbReference type="Pfam" id="PF18132">
    <property type="entry name" value="Tyrosinase_C"/>
    <property type="match status" value="1"/>
</dbReference>
<dbReference type="PRINTS" id="PR00092">
    <property type="entry name" value="TYROSINASE"/>
</dbReference>
<evidence type="ECO:0000256" key="10">
    <source>
        <dbReference type="ARBA" id="ARBA00048881"/>
    </source>
</evidence>
<feature type="domain" description="Tyrosinase copper-binding" evidence="11">
    <location>
        <begin position="95"/>
        <end position="112"/>
    </location>
</feature>
<dbReference type="InterPro" id="IPR050316">
    <property type="entry name" value="Tyrosinase/Hemocyanin"/>
</dbReference>
<evidence type="ECO:0000256" key="2">
    <source>
        <dbReference type="ARBA" id="ARBA00009928"/>
    </source>
</evidence>
<dbReference type="Gene3D" id="2.60.120.200">
    <property type="match status" value="1"/>
</dbReference>
<evidence type="ECO:0000313" key="14">
    <source>
        <dbReference type="Proteomes" id="UP001610335"/>
    </source>
</evidence>
<keyword evidence="5" id="KW-0560">Oxidoreductase</keyword>
<evidence type="ECO:0000256" key="3">
    <source>
        <dbReference type="ARBA" id="ARBA00011906"/>
    </source>
</evidence>
<dbReference type="EMBL" id="JBFXLS010000033">
    <property type="protein sequence ID" value="KAL2825952.1"/>
    <property type="molecule type" value="Genomic_DNA"/>
</dbReference>
<comment type="cofactor">
    <cofactor evidence="1">
        <name>Cu(2+)</name>
        <dbReference type="ChEBI" id="CHEBI:29036"/>
    </cofactor>
</comment>
<dbReference type="InterPro" id="IPR008922">
    <property type="entry name" value="Di-copper_centre_dom_sf"/>
</dbReference>
<keyword evidence="8" id="KW-0470">Melanin biosynthesis</keyword>
<feature type="domain" description="Tyrosinase copper-binding" evidence="12">
    <location>
        <begin position="349"/>
        <end position="360"/>
    </location>
</feature>
<evidence type="ECO:0000256" key="1">
    <source>
        <dbReference type="ARBA" id="ARBA00001973"/>
    </source>
</evidence>
<keyword evidence="6" id="KW-0186">Copper</keyword>
<organism evidence="13 14">
    <name type="scientific">Aspergillus cavernicola</name>
    <dbReference type="NCBI Taxonomy" id="176166"/>
    <lineage>
        <taxon>Eukaryota</taxon>
        <taxon>Fungi</taxon>
        <taxon>Dikarya</taxon>
        <taxon>Ascomycota</taxon>
        <taxon>Pezizomycotina</taxon>
        <taxon>Eurotiomycetes</taxon>
        <taxon>Eurotiomycetidae</taxon>
        <taxon>Eurotiales</taxon>
        <taxon>Aspergillaceae</taxon>
        <taxon>Aspergillus</taxon>
        <taxon>Aspergillus subgen. Nidulantes</taxon>
    </lineage>
</organism>
<sequence>MAHEYYPIQGIKDGVGPDGRVPIRREFNDWSQSRDPAAKNQVVLFVLALEHFQKMDPKERDSYFQIAGIHGMPYTSWDEPDVTAKEVHRKGYCVHANCLFPLWHRPYLLLYEQRIYDIMVDIIIPGLQVSRKIKDVFRKAASTWRLPYWDWAKEPKIPKLLCRPKLKINVAGKETKMDNPLFKFRMPEGQKMGEFEVELLKSPEFDDPLYVWFHNVRLSSFNSLTVRSSPQYGECIATSRCPTKEQRDPTSEAWRHGVVNTEQVNDFLGQHASITDLDYGDTAEMVYRLLTYPMDFVSFATTARDANMVSASASKVTNDMNIEFIHNNIHYWVGGDGGHMSQIPVATFDPVFWFHHCNLDRLFAIWQTLNPEQWFDADKTRPFDQKVIGMGNIITNQTPFRPFHKDKIGTLWTADDARSWFQLGYTYPELQRWEYGPDHNHKAKLLEYINNAYGVTRKQAFQLATPDNKYSGVIKMKENGVAIKDYAVSIRYSKFAMGGYPFNLEVYLRPEGETDNECRSEDFVTSVYNFSQPAEQNGETVCSNCRDLEQQDVKVTAYIPLTSYLIKKIQQQQLDSLEPVAVEKFLQGIYWRMTMVGEEISESKWKDKMNLHVEISVTEMSYPTDPQATPDFEEPETIPSLGTGGAAPIPQVPPSHMVEPVSVGGSIIIKAPFIKLDIPRQRTEAGIDLLYLDSSTGNASDEESFDVPLQMSINRVDRVLECKGKRAHRGYSGRTLLKPEPWFEANDPTIRVDIGADEFVVYINGRKIGAVRRTIQTDTITHVNYWTIFPKTPRVLGDKIAVTTYKQASLVR</sequence>
<comment type="similarity">
    <text evidence="2">Belongs to the tyrosinase family.</text>
</comment>
<evidence type="ECO:0000256" key="4">
    <source>
        <dbReference type="ARBA" id="ARBA00022723"/>
    </source>
</evidence>
<dbReference type="InterPro" id="IPR002227">
    <property type="entry name" value="Tyrosinase_Cu-bd"/>
</dbReference>